<keyword evidence="5" id="KW-1003">Cell membrane</keyword>
<evidence type="ECO:0000256" key="11">
    <source>
        <dbReference type="ARBA" id="ARBA00022837"/>
    </source>
</evidence>
<keyword evidence="14" id="KW-0915">Sodium</keyword>
<dbReference type="Gene3D" id="1.20.1420.30">
    <property type="entry name" value="NCX, central ion-binding region"/>
    <property type="match status" value="2"/>
</dbReference>
<dbReference type="PANTHER" id="PTHR11878:SF76">
    <property type="entry name" value="CALX-BETA DOMAIN-CONTAINING PROTEIN"/>
    <property type="match status" value="1"/>
</dbReference>
<keyword evidence="16 20" id="KW-0472">Membrane</keyword>
<keyword evidence="13 20" id="KW-1133">Transmembrane helix</keyword>
<keyword evidence="18" id="KW-0739">Sodium transport</keyword>
<evidence type="ECO:0000256" key="17">
    <source>
        <dbReference type="ARBA" id="ARBA00023180"/>
    </source>
</evidence>
<evidence type="ECO:0000259" key="21">
    <source>
        <dbReference type="SMART" id="SM00237"/>
    </source>
</evidence>
<dbReference type="SUPFAM" id="SSF141072">
    <property type="entry name" value="CalX-like"/>
    <property type="match status" value="2"/>
</dbReference>
<keyword evidence="23" id="KW-1185">Reference proteome</keyword>
<evidence type="ECO:0000256" key="1">
    <source>
        <dbReference type="ARBA" id="ARBA00004651"/>
    </source>
</evidence>
<keyword evidence="4" id="KW-0050">Antiport</keyword>
<feature type="transmembrane region" description="Helical" evidence="20">
    <location>
        <begin position="33"/>
        <end position="58"/>
    </location>
</feature>
<comment type="similarity">
    <text evidence="2">Belongs to the Ca(2+):cation antiporter (CaCA) (TC 2.A.19) family. SLC8 subfamily.</text>
</comment>
<feature type="transmembrane region" description="Helical" evidence="20">
    <location>
        <begin position="159"/>
        <end position="182"/>
    </location>
</feature>
<organism evidence="22 23">
    <name type="scientific">Daphnia galeata</name>
    <dbReference type="NCBI Taxonomy" id="27404"/>
    <lineage>
        <taxon>Eukaryota</taxon>
        <taxon>Metazoa</taxon>
        <taxon>Ecdysozoa</taxon>
        <taxon>Arthropoda</taxon>
        <taxon>Crustacea</taxon>
        <taxon>Branchiopoda</taxon>
        <taxon>Diplostraca</taxon>
        <taxon>Cladocera</taxon>
        <taxon>Anomopoda</taxon>
        <taxon>Daphniidae</taxon>
        <taxon>Daphnia</taxon>
    </lineage>
</organism>
<evidence type="ECO:0000256" key="20">
    <source>
        <dbReference type="SAM" id="Phobius"/>
    </source>
</evidence>
<dbReference type="PANTHER" id="PTHR11878">
    <property type="entry name" value="SODIUM/CALCIUM EXCHANGER"/>
    <property type="match status" value="1"/>
</dbReference>
<dbReference type="InterPro" id="IPR004836">
    <property type="entry name" value="Na_Ca_Ex"/>
</dbReference>
<evidence type="ECO:0000256" key="13">
    <source>
        <dbReference type="ARBA" id="ARBA00022989"/>
    </source>
</evidence>
<dbReference type="Pfam" id="PF03160">
    <property type="entry name" value="Calx-beta"/>
    <property type="match status" value="1"/>
</dbReference>
<keyword evidence="15" id="KW-0406">Ion transport</keyword>
<evidence type="ECO:0000256" key="10">
    <source>
        <dbReference type="ARBA" id="ARBA00022737"/>
    </source>
</evidence>
<evidence type="ECO:0000256" key="9">
    <source>
        <dbReference type="ARBA" id="ARBA00022729"/>
    </source>
</evidence>
<evidence type="ECO:0000313" key="22">
    <source>
        <dbReference type="EMBL" id="CAH0106807.1"/>
    </source>
</evidence>
<feature type="domain" description="Calx-beta" evidence="21">
    <location>
        <begin position="340"/>
        <end position="437"/>
    </location>
</feature>
<dbReference type="InterPro" id="IPR051171">
    <property type="entry name" value="CaCA"/>
</dbReference>
<keyword evidence="6" id="KW-0109">Calcium transport</keyword>
<keyword evidence="3" id="KW-0813">Transport</keyword>
<dbReference type="GO" id="GO:0030424">
    <property type="term" value="C:axon"/>
    <property type="evidence" value="ECO:0007669"/>
    <property type="project" value="TreeGrafter"/>
</dbReference>
<dbReference type="GO" id="GO:0098794">
    <property type="term" value="C:postsynapse"/>
    <property type="evidence" value="ECO:0007669"/>
    <property type="project" value="TreeGrafter"/>
</dbReference>
<dbReference type="Pfam" id="PF01699">
    <property type="entry name" value="Na_Ca_ex"/>
    <property type="match status" value="2"/>
</dbReference>
<dbReference type="GO" id="GO:0046872">
    <property type="term" value="F:metal ion binding"/>
    <property type="evidence" value="ECO:0007669"/>
    <property type="project" value="UniProtKB-KW"/>
</dbReference>
<evidence type="ECO:0000256" key="6">
    <source>
        <dbReference type="ARBA" id="ARBA00022568"/>
    </source>
</evidence>
<keyword evidence="8" id="KW-0479">Metal-binding</keyword>
<dbReference type="GO" id="GO:0005516">
    <property type="term" value="F:calmodulin binding"/>
    <property type="evidence" value="ECO:0007669"/>
    <property type="project" value="UniProtKB-KW"/>
</dbReference>
<dbReference type="GO" id="GO:0007154">
    <property type="term" value="P:cell communication"/>
    <property type="evidence" value="ECO:0007669"/>
    <property type="project" value="InterPro"/>
</dbReference>
<evidence type="ECO:0000256" key="5">
    <source>
        <dbReference type="ARBA" id="ARBA00022475"/>
    </source>
</evidence>
<evidence type="ECO:0000313" key="23">
    <source>
        <dbReference type="Proteomes" id="UP000789390"/>
    </source>
</evidence>
<dbReference type="GO" id="GO:0005432">
    <property type="term" value="F:calcium:sodium antiporter activity"/>
    <property type="evidence" value="ECO:0007669"/>
    <property type="project" value="InterPro"/>
</dbReference>
<dbReference type="Proteomes" id="UP000789390">
    <property type="component" value="Unassembled WGS sequence"/>
</dbReference>
<proteinExistence type="inferred from homology"/>
<dbReference type="Gene3D" id="2.60.40.2030">
    <property type="match status" value="2"/>
</dbReference>
<dbReference type="GO" id="GO:0098703">
    <property type="term" value="P:calcium ion import across plasma membrane"/>
    <property type="evidence" value="ECO:0007669"/>
    <property type="project" value="TreeGrafter"/>
</dbReference>
<reference evidence="22" key="1">
    <citation type="submission" date="2021-11" db="EMBL/GenBank/DDBJ databases">
        <authorList>
            <person name="Schell T."/>
        </authorList>
    </citation>
    <scope>NUCLEOTIDE SEQUENCE</scope>
    <source>
        <strain evidence="22">M5</strain>
    </source>
</reference>
<dbReference type="OrthoDB" id="418484at2759"/>
<keyword evidence="9" id="KW-0732">Signal</keyword>
<feature type="transmembrane region" description="Helical" evidence="20">
    <location>
        <begin position="126"/>
        <end position="147"/>
    </location>
</feature>
<protein>
    <recommendedName>
        <fullName evidence="21">Calx-beta domain-containing protein</fullName>
    </recommendedName>
</protein>
<comment type="subcellular location">
    <subcellularLocation>
        <location evidence="1">Cell membrane</location>
        <topology evidence="1">Multi-pass membrane protein</topology>
    </subcellularLocation>
</comment>
<dbReference type="InterPro" id="IPR038081">
    <property type="entry name" value="CalX-like_sf"/>
</dbReference>
<feature type="transmembrane region" description="Helical" evidence="20">
    <location>
        <begin position="640"/>
        <end position="670"/>
    </location>
</feature>
<feature type="transmembrane region" description="Helical" evidence="20">
    <location>
        <begin position="719"/>
        <end position="745"/>
    </location>
</feature>
<evidence type="ECO:0000256" key="18">
    <source>
        <dbReference type="ARBA" id="ARBA00023201"/>
    </source>
</evidence>
<evidence type="ECO:0000256" key="7">
    <source>
        <dbReference type="ARBA" id="ARBA00022692"/>
    </source>
</evidence>
<accession>A0A8J2RVR2</accession>
<evidence type="ECO:0000256" key="15">
    <source>
        <dbReference type="ARBA" id="ARBA00023065"/>
    </source>
</evidence>
<keyword evidence="7 20" id="KW-0812">Transmembrane</keyword>
<evidence type="ECO:0000256" key="2">
    <source>
        <dbReference type="ARBA" id="ARBA00007489"/>
    </source>
</evidence>
<feature type="transmembrane region" description="Helical" evidence="20">
    <location>
        <begin position="188"/>
        <end position="208"/>
    </location>
</feature>
<name>A0A8J2RVR2_9CRUS</name>
<dbReference type="EMBL" id="CAKKLH010000235">
    <property type="protein sequence ID" value="CAH0106807.1"/>
    <property type="molecule type" value="Genomic_DNA"/>
</dbReference>
<dbReference type="PRINTS" id="PR01259">
    <property type="entry name" value="NACAEXCHNGR"/>
</dbReference>
<dbReference type="SMART" id="SM00237">
    <property type="entry name" value="Calx_beta"/>
    <property type="match status" value="2"/>
</dbReference>
<evidence type="ECO:0000256" key="16">
    <source>
        <dbReference type="ARBA" id="ARBA00023136"/>
    </source>
</evidence>
<feature type="transmembrane region" description="Helical" evidence="20">
    <location>
        <begin position="757"/>
        <end position="779"/>
    </location>
</feature>
<dbReference type="InterPro" id="IPR044880">
    <property type="entry name" value="NCX_ion-bd_dom_sf"/>
</dbReference>
<keyword evidence="11" id="KW-0106">Calcium</keyword>
<feature type="domain" description="Calx-beta" evidence="21">
    <location>
        <begin position="457"/>
        <end position="557"/>
    </location>
</feature>
<comment type="catalytic activity">
    <reaction evidence="19">
        <text>Ca(2+)(in) + 3 Na(+)(out) = Ca(2+)(out) + 3 Na(+)(in)</text>
        <dbReference type="Rhea" id="RHEA:69955"/>
        <dbReference type="ChEBI" id="CHEBI:29101"/>
        <dbReference type="ChEBI" id="CHEBI:29108"/>
    </reaction>
</comment>
<evidence type="ECO:0000256" key="4">
    <source>
        <dbReference type="ARBA" id="ARBA00022449"/>
    </source>
</evidence>
<evidence type="ECO:0000256" key="12">
    <source>
        <dbReference type="ARBA" id="ARBA00022860"/>
    </source>
</evidence>
<dbReference type="InterPro" id="IPR004837">
    <property type="entry name" value="NaCa_Exmemb"/>
</dbReference>
<dbReference type="AlphaFoldDB" id="A0A8J2RVR2"/>
<evidence type="ECO:0000256" key="14">
    <source>
        <dbReference type="ARBA" id="ARBA00023053"/>
    </source>
</evidence>
<evidence type="ECO:0000256" key="3">
    <source>
        <dbReference type="ARBA" id="ARBA00022448"/>
    </source>
</evidence>
<comment type="caution">
    <text evidence="22">The sequence shown here is derived from an EMBL/GenBank/DDBJ whole genome shotgun (WGS) entry which is preliminary data.</text>
</comment>
<sequence length="828" mass="90394">MTKNNGTLDDYSCSSGLLLPLINEFTWPVEMRAFLYFVGLLYCFMGVAIIAEIFMGAIEKITATTRKVYLSRGPDQEPTFIEVNIWNDTVANLTLMALGSSAPEILLSIIEIVGNNFESGALGPGTIVGSAAFNLMCISAVCIVAIPGVESRKIKGLRVFAITAVFSIVAYLWLIFVLVGVSRNVVEIWEAVVTFLLFPLLVGLAYWADKGFPLCWQKSRKTSVIAADGKEIELGSIKSGEIEAMMVDGPVLTKDGKMDPDELAKWVRQAARMGLSGEDAAKLAAYKLIMTKNHSHAWYRIGATRVFTGSKKVKPQLSIKLKEVYDAINEHPDTENLSPLVETISSDIAIIEFHAIACAVSENVGKFPVRIVRRGETNTKVSVIVETVDGSAVSVHDFIPFNQVIEFQPKEVEKEIMVEIVDDDEYEPDEQFYLKLSLNHRASFSHKEVTLGRISIMEITILNDDEPGTITFEERGILVKESVGLAQLPVLRKNGWDGEISIHWRTIDKQAISGKDFTGGQGVLEFKNKEAKRFIEIPISNDMETKLKDECFEVELFDPTGGAVLGSITKLAVTITNDEDFNAVMSRLSEMTSANVDAMDVHHNDWTSQIKDAMNVNGGDIENATTSDYVMHFLTFGWKLIFALVPPAGIWGGWLAFFVSLAVIGLLTAIVGDLAGIFGCLIGLDDAVTAITFVALGTSLPDLFASRAAAMNEKYADNAIGNITGSNSVNVFLGLGLPWLIASIYHTSMGGQFKVEAGSLGFSITIFTITAVLSLGLLVTRRLSTACGRGELGGPVVTRYASAVFLVVLWLTYIILSSLETYGHIKGF</sequence>
<dbReference type="InterPro" id="IPR003644">
    <property type="entry name" value="Calx_beta"/>
</dbReference>
<dbReference type="GO" id="GO:0042383">
    <property type="term" value="C:sarcolemma"/>
    <property type="evidence" value="ECO:0007669"/>
    <property type="project" value="TreeGrafter"/>
</dbReference>
<keyword evidence="17" id="KW-0325">Glycoprotein</keyword>
<gene>
    <name evidence="22" type="ORF">DGAL_LOCUS9967</name>
</gene>
<keyword evidence="12" id="KW-0112">Calmodulin-binding</keyword>
<feature type="transmembrane region" description="Helical" evidence="20">
    <location>
        <begin position="800"/>
        <end position="819"/>
    </location>
</feature>
<evidence type="ECO:0000256" key="8">
    <source>
        <dbReference type="ARBA" id="ARBA00022723"/>
    </source>
</evidence>
<evidence type="ECO:0000256" key="19">
    <source>
        <dbReference type="ARBA" id="ARBA00033667"/>
    </source>
</evidence>
<keyword evidence="10" id="KW-0677">Repeat</keyword>